<evidence type="ECO:0000256" key="1">
    <source>
        <dbReference type="SAM" id="Phobius"/>
    </source>
</evidence>
<evidence type="ECO:0000313" key="5">
    <source>
        <dbReference type="Proteomes" id="UP000285405"/>
    </source>
</evidence>
<dbReference type="InterPro" id="IPR056336">
    <property type="entry name" value="YVC1_C"/>
</dbReference>
<feature type="transmembrane region" description="Helical" evidence="1">
    <location>
        <begin position="230"/>
        <end position="253"/>
    </location>
</feature>
<proteinExistence type="predicted"/>
<keyword evidence="1" id="KW-0812">Transmembrane</keyword>
<evidence type="ECO:0000259" key="3">
    <source>
        <dbReference type="Pfam" id="PF23317"/>
    </source>
</evidence>
<dbReference type="PANTHER" id="PTHR35859:SF1">
    <property type="entry name" value="NONSELECTIVE CATION CHANNEL PROTEIN"/>
    <property type="match status" value="1"/>
</dbReference>
<comment type="caution">
    <text evidence="4">The sequence shown here is derived from an EMBL/GenBank/DDBJ whole genome shotgun (WGS) entry which is preliminary data.</text>
</comment>
<dbReference type="Pfam" id="PF23317">
    <property type="entry name" value="YVC1_C"/>
    <property type="match status" value="1"/>
</dbReference>
<dbReference type="InterPro" id="IPR056337">
    <property type="entry name" value="LHD_YVC1"/>
</dbReference>
<feature type="transmembrane region" description="Helical" evidence="1">
    <location>
        <begin position="299"/>
        <end position="318"/>
    </location>
</feature>
<dbReference type="PANTHER" id="PTHR35859">
    <property type="entry name" value="NONSELECTIVE CATION CHANNEL PROTEIN"/>
    <property type="match status" value="1"/>
</dbReference>
<evidence type="ECO:0000313" key="4">
    <source>
        <dbReference type="EMBL" id="RKF59137.1"/>
    </source>
</evidence>
<dbReference type="Proteomes" id="UP000285405">
    <property type="component" value="Unassembled WGS sequence"/>
</dbReference>
<organism evidence="4 5">
    <name type="scientific">Golovinomyces cichoracearum</name>
    <dbReference type="NCBI Taxonomy" id="62708"/>
    <lineage>
        <taxon>Eukaryota</taxon>
        <taxon>Fungi</taxon>
        <taxon>Dikarya</taxon>
        <taxon>Ascomycota</taxon>
        <taxon>Pezizomycotina</taxon>
        <taxon>Leotiomycetes</taxon>
        <taxon>Erysiphales</taxon>
        <taxon>Erysiphaceae</taxon>
        <taxon>Golovinomyces</taxon>
    </lineage>
</organism>
<dbReference type="Pfam" id="PF23190">
    <property type="entry name" value="LHD_TRPY1"/>
    <property type="match status" value="1"/>
</dbReference>
<feature type="transmembrane region" description="Helical" evidence="1">
    <location>
        <begin position="415"/>
        <end position="435"/>
    </location>
</feature>
<feature type="transmembrane region" description="Helical" evidence="1">
    <location>
        <begin position="361"/>
        <end position="381"/>
    </location>
</feature>
<feature type="non-terminal residue" evidence="4">
    <location>
        <position position="492"/>
    </location>
</feature>
<dbReference type="OrthoDB" id="301415at2759"/>
<reference evidence="4 5" key="1">
    <citation type="journal article" date="2018" name="BMC Genomics">
        <title>Comparative genome analyses reveal sequence features reflecting distinct modes of host-adaptation between dicot and monocot powdery mildew.</title>
        <authorList>
            <person name="Wu Y."/>
            <person name="Ma X."/>
            <person name="Pan Z."/>
            <person name="Kale S.D."/>
            <person name="Song Y."/>
            <person name="King H."/>
            <person name="Zhang Q."/>
            <person name="Presley C."/>
            <person name="Deng X."/>
            <person name="Wei C.I."/>
            <person name="Xiao S."/>
        </authorList>
    </citation>
    <scope>NUCLEOTIDE SEQUENCE [LARGE SCALE GENOMIC DNA]</scope>
    <source>
        <strain evidence="4">UCSC1</strain>
    </source>
</reference>
<keyword evidence="1" id="KW-1133">Transmembrane helix</keyword>
<protein>
    <submittedName>
        <fullName evidence="4">Calcium channel YVC1</fullName>
    </submittedName>
</protein>
<name>A0A420HP12_9PEZI</name>
<feature type="transmembrane region" description="Helical" evidence="1">
    <location>
        <begin position="447"/>
        <end position="467"/>
    </location>
</feature>
<evidence type="ECO:0000259" key="2">
    <source>
        <dbReference type="Pfam" id="PF23190"/>
    </source>
</evidence>
<sequence>MHFLSHDFSCLLTIVYQIILPTHQEISSGIDSDQVTKTALRLRYLIEECIPYEIDVGKITVPRSRVITTDVINAARLAGGDGCQACVVFCLLVNKSWFKKQALVELWDSDLHNIRATACEVIAKNLIETKDDHDYLFRDILLKRYSIIINGKQTTPANVIERTVDLHPLRVTGSSGYQKCVNYLWRGWLIQDENDPSQFVFYKKKANASYWAHINPDKMRAPIYQNATQVIFSLIYLGLYTAVINTVNLLGNIDSLEIMLYTFTLGFLCDEFSRLWKVGYCIRFFGTMFVVLKVMMSESLIFFALLTVIIIGFLQAFIGLDNANSYADSTPFILQAIINAVMQSPDFNGFDNFAPPFGVTLYYIFTFLITAVLLNILIALFNSAYVEITENANYEYLALFAKKTMQFVRAPDENVFIAPLNLIEIFFLILPFEWWLQRHIFAPLNDIVMAILYFPLLLVAAWLETLSANKVIANRIRGEEDDDNSEQWEQSN</sequence>
<accession>A0A420HP12</accession>
<feature type="domain" description="YVC1 N-terminal linker helical" evidence="2">
    <location>
        <begin position="35"/>
        <end position="214"/>
    </location>
</feature>
<dbReference type="EMBL" id="MCBR01017785">
    <property type="protein sequence ID" value="RKF59137.1"/>
    <property type="molecule type" value="Genomic_DNA"/>
</dbReference>
<dbReference type="InterPro" id="IPR052971">
    <property type="entry name" value="TRP_calcium_channel"/>
</dbReference>
<gene>
    <name evidence="4" type="ORF">GcC1_177011</name>
</gene>
<keyword evidence="1" id="KW-0472">Membrane</keyword>
<dbReference type="AlphaFoldDB" id="A0A420HP12"/>
<feature type="domain" description="Calcium channel YVC1-like C-terminal transmembrane" evidence="3">
    <location>
        <begin position="272"/>
        <end position="459"/>
    </location>
</feature>